<keyword evidence="1" id="KW-0472">Membrane</keyword>
<protein>
    <submittedName>
        <fullName evidence="2">Uncharacterized protein</fullName>
    </submittedName>
</protein>
<dbReference type="Proteomes" id="UP000638648">
    <property type="component" value="Unassembled WGS sequence"/>
</dbReference>
<feature type="transmembrane region" description="Helical" evidence="1">
    <location>
        <begin position="132"/>
        <end position="149"/>
    </location>
</feature>
<dbReference type="RefSeq" id="WP_192754984.1">
    <property type="nucleotide sequence ID" value="NZ_BAABJL010000176.1"/>
</dbReference>
<comment type="caution">
    <text evidence="2">The sequence shown here is derived from an EMBL/GenBank/DDBJ whole genome shotgun (WGS) entry which is preliminary data.</text>
</comment>
<keyword evidence="3" id="KW-1185">Reference proteome</keyword>
<evidence type="ECO:0000256" key="1">
    <source>
        <dbReference type="SAM" id="Phobius"/>
    </source>
</evidence>
<sequence length="176" mass="19843">MKERYTYEIATNEQGDGWQRTVLRDDEFSRPPASVVRSLLESWIIDHPGQLTGGERVHVYDLATRTPLAHDGGRVRVLLYRGRVKDHQTTPAATGYLALDERDFPTVDPHDPGERWRRMRASARRAATDRRVGAGAAALLTLTLGYVASRKLRTRRGGLADTLLTKAPGRRSSRRR</sequence>
<name>A0A927N3V0_9ACTN</name>
<keyword evidence="1" id="KW-1133">Transmembrane helix</keyword>
<evidence type="ECO:0000313" key="2">
    <source>
        <dbReference type="EMBL" id="MBE1611831.1"/>
    </source>
</evidence>
<dbReference type="AlphaFoldDB" id="A0A927N3V0"/>
<organism evidence="2 3">
    <name type="scientific">Actinopolymorpha pittospori</name>
    <dbReference type="NCBI Taxonomy" id="648752"/>
    <lineage>
        <taxon>Bacteria</taxon>
        <taxon>Bacillati</taxon>
        <taxon>Actinomycetota</taxon>
        <taxon>Actinomycetes</taxon>
        <taxon>Propionibacteriales</taxon>
        <taxon>Actinopolymorphaceae</taxon>
        <taxon>Actinopolymorpha</taxon>
    </lineage>
</organism>
<dbReference type="EMBL" id="JADBEM010000001">
    <property type="protein sequence ID" value="MBE1611831.1"/>
    <property type="molecule type" value="Genomic_DNA"/>
</dbReference>
<gene>
    <name evidence="2" type="ORF">HEB94_008679</name>
</gene>
<accession>A0A927N3V0</accession>
<reference evidence="2" key="1">
    <citation type="submission" date="2020-10" db="EMBL/GenBank/DDBJ databases">
        <title>Sequencing the genomes of 1000 actinobacteria strains.</title>
        <authorList>
            <person name="Klenk H.-P."/>
        </authorList>
    </citation>
    <scope>NUCLEOTIDE SEQUENCE</scope>
    <source>
        <strain evidence="2">DSM 45354</strain>
    </source>
</reference>
<evidence type="ECO:0000313" key="3">
    <source>
        <dbReference type="Proteomes" id="UP000638648"/>
    </source>
</evidence>
<keyword evidence="1" id="KW-0812">Transmembrane</keyword>
<proteinExistence type="predicted"/>